<protein>
    <recommendedName>
        <fullName evidence="1">F-box domain-containing protein</fullName>
    </recommendedName>
</protein>
<name>M8CLH9_AEGTA</name>
<dbReference type="InterPro" id="IPR001810">
    <property type="entry name" value="F-box_dom"/>
</dbReference>
<dbReference type="InterPro" id="IPR055290">
    <property type="entry name" value="At3g26010-like"/>
</dbReference>
<dbReference type="InterPro" id="IPR036047">
    <property type="entry name" value="F-box-like_dom_sf"/>
</dbReference>
<feature type="domain" description="F-box" evidence="1">
    <location>
        <begin position="6"/>
        <end position="46"/>
    </location>
</feature>
<dbReference type="Gene3D" id="1.20.1280.50">
    <property type="match status" value="1"/>
</dbReference>
<organism evidence="2">
    <name type="scientific">Aegilops tauschii</name>
    <name type="common">Tausch's goatgrass</name>
    <name type="synonym">Aegilops squarrosa</name>
    <dbReference type="NCBI Taxonomy" id="37682"/>
    <lineage>
        <taxon>Eukaryota</taxon>
        <taxon>Viridiplantae</taxon>
        <taxon>Streptophyta</taxon>
        <taxon>Embryophyta</taxon>
        <taxon>Tracheophyta</taxon>
        <taxon>Spermatophyta</taxon>
        <taxon>Magnoliopsida</taxon>
        <taxon>Liliopsida</taxon>
        <taxon>Poales</taxon>
        <taxon>Poaceae</taxon>
        <taxon>BOP clade</taxon>
        <taxon>Pooideae</taxon>
        <taxon>Triticodae</taxon>
        <taxon>Triticeae</taxon>
        <taxon>Triticinae</taxon>
        <taxon>Aegilops</taxon>
    </lineage>
</organism>
<dbReference type="ExpressionAtlas" id="M8CLH9">
    <property type="expression patterns" value="baseline"/>
</dbReference>
<dbReference type="InterPro" id="IPR056592">
    <property type="entry name" value="Beta-prop_At3g26010-like"/>
</dbReference>
<accession>M8CLH9</accession>
<sequence length="731" mass="84578">MAAEWLAEDLLVEILSRFSARSLCCFKCVSDHWLSLIHHPDRRRKLPQTLARFFYTRSDNKQLPLETQVRFAGVSGKRCPPVDTSFTFLCSHRRVDLLGCCNGLLLSRWYDVSALDDEFCYIVRNRAREEWVKLPDISQADNSQGRLHYANFKKDHHGEVVRLVVYVLDDYDNKEWILKHSVEASDISGATNVTDSDRFTIHLVDSRWIVIHPQCNLIFFTMGARISASSLQDKLKPTLPFVICSLLCIRDSASVYEEIDLIRRKCVSKHWLGLINDRTYRRKLPRTLTGFFFSDTTEEQLVHPVLPFTNLSGSRSRTSLTFLPNGRNAFLLDCCNGLLLYDVSSHRGKRRYVVCNPATEEWTELPHCDHAGWVGIVRLGFDPAVSPHFHVFLLTDELNGFGLPGRDVCSYVYSSETGRWVHKEKKWYWDIDLVRVHSAAYLNGCLHFFAEVNHNTLCLAADKEAGTMIHSHVPPLNDGFMQQSQGCLYYAGFGRDDNDDHVVRLLVYVLEDYNSKEWILKHSIESSHLFGGRDNVDVEEDFCWIAIHPECNLIFFTLGWDRTFMCYDMDRRQPKVICNLENGAPPYLPHVPLYEELQSLQRWLIQMFNVLCIEVIVFVFVDFVHVGRFKEFKDIYSPLTREIENKKFSLELSREFRRPSSPPHGGMAAERLAGDLLGEILSCVPVRSVCRFKCVSKDWLSLIDHPDHRRKLPQTLSGFFYTRSDNRELPL</sequence>
<dbReference type="Pfam" id="PF24750">
    <property type="entry name" value="b-prop_At3g26010-like"/>
    <property type="match status" value="1"/>
</dbReference>
<proteinExistence type="predicted"/>
<dbReference type="SUPFAM" id="SSF81383">
    <property type="entry name" value="F-box domain"/>
    <property type="match status" value="2"/>
</dbReference>
<dbReference type="EnsemblPlants" id="EMT28247">
    <property type="protein sequence ID" value="EMT28247"/>
    <property type="gene ID" value="F775_16547"/>
</dbReference>
<reference evidence="2" key="1">
    <citation type="submission" date="2015-06" db="UniProtKB">
        <authorList>
            <consortium name="EnsemblPlants"/>
        </authorList>
    </citation>
    <scope>IDENTIFICATION</scope>
</reference>
<dbReference type="Pfam" id="PF00646">
    <property type="entry name" value="F-box"/>
    <property type="match status" value="2"/>
</dbReference>
<dbReference type="PANTHER" id="PTHR35546:SF110">
    <property type="entry name" value="F-BOX DOMAIN-CONTAINING PROTEIN"/>
    <property type="match status" value="1"/>
</dbReference>
<dbReference type="SUPFAM" id="SSF75011">
    <property type="entry name" value="3-carboxy-cis,cis-mucoante lactonizing enzyme"/>
    <property type="match status" value="1"/>
</dbReference>
<dbReference type="PANTHER" id="PTHR35546">
    <property type="entry name" value="F-BOX PROTEIN INTERACTION DOMAIN PROTEIN-RELATED"/>
    <property type="match status" value="1"/>
</dbReference>
<dbReference type="SMART" id="SM00256">
    <property type="entry name" value="FBOX"/>
    <property type="match status" value="2"/>
</dbReference>
<feature type="domain" description="F-box" evidence="1">
    <location>
        <begin position="672"/>
        <end position="712"/>
    </location>
</feature>
<dbReference type="AlphaFoldDB" id="M8CLH9"/>
<evidence type="ECO:0000313" key="2">
    <source>
        <dbReference type="EnsemblPlants" id="EMT28247"/>
    </source>
</evidence>
<evidence type="ECO:0000259" key="1">
    <source>
        <dbReference type="SMART" id="SM00256"/>
    </source>
</evidence>